<dbReference type="Gramene" id="mRNA:HanXRQr2_Chr05g0212481">
    <property type="protein sequence ID" value="CDS:HanXRQr2_Chr05g0212481.1"/>
    <property type="gene ID" value="HanXRQr2_Chr05g0212481"/>
</dbReference>
<evidence type="ECO:0000313" key="1">
    <source>
        <dbReference type="EMBL" id="KAF5805694.1"/>
    </source>
</evidence>
<comment type="caution">
    <text evidence="1">The sequence shown here is derived from an EMBL/GenBank/DDBJ whole genome shotgun (WGS) entry which is preliminary data.</text>
</comment>
<gene>
    <name evidence="1" type="ORF">HanXRQr2_Chr05g0212481</name>
</gene>
<dbReference type="AlphaFoldDB" id="A0A9K3IZE6"/>
<accession>A0A9K3IZE6</accession>
<reference evidence="1" key="1">
    <citation type="journal article" date="2017" name="Nature">
        <title>The sunflower genome provides insights into oil metabolism, flowering and Asterid evolution.</title>
        <authorList>
            <person name="Badouin H."/>
            <person name="Gouzy J."/>
            <person name="Grassa C.J."/>
            <person name="Murat F."/>
            <person name="Staton S.E."/>
            <person name="Cottret L."/>
            <person name="Lelandais-Briere C."/>
            <person name="Owens G.L."/>
            <person name="Carrere S."/>
            <person name="Mayjonade B."/>
            <person name="Legrand L."/>
            <person name="Gill N."/>
            <person name="Kane N.C."/>
            <person name="Bowers J.E."/>
            <person name="Hubner S."/>
            <person name="Bellec A."/>
            <person name="Berard A."/>
            <person name="Berges H."/>
            <person name="Blanchet N."/>
            <person name="Boniface M.C."/>
            <person name="Brunel D."/>
            <person name="Catrice O."/>
            <person name="Chaidir N."/>
            <person name="Claudel C."/>
            <person name="Donnadieu C."/>
            <person name="Faraut T."/>
            <person name="Fievet G."/>
            <person name="Helmstetter N."/>
            <person name="King M."/>
            <person name="Knapp S.J."/>
            <person name="Lai Z."/>
            <person name="Le Paslier M.C."/>
            <person name="Lippi Y."/>
            <person name="Lorenzon L."/>
            <person name="Mandel J.R."/>
            <person name="Marage G."/>
            <person name="Marchand G."/>
            <person name="Marquand E."/>
            <person name="Bret-Mestries E."/>
            <person name="Morien E."/>
            <person name="Nambeesan S."/>
            <person name="Nguyen T."/>
            <person name="Pegot-Espagnet P."/>
            <person name="Pouilly N."/>
            <person name="Raftis F."/>
            <person name="Sallet E."/>
            <person name="Schiex T."/>
            <person name="Thomas J."/>
            <person name="Vandecasteele C."/>
            <person name="Vares D."/>
            <person name="Vear F."/>
            <person name="Vautrin S."/>
            <person name="Crespi M."/>
            <person name="Mangin B."/>
            <person name="Burke J.M."/>
            <person name="Salse J."/>
            <person name="Munos S."/>
            <person name="Vincourt P."/>
            <person name="Rieseberg L.H."/>
            <person name="Langlade N.B."/>
        </authorList>
    </citation>
    <scope>NUCLEOTIDE SEQUENCE</scope>
    <source>
        <tissue evidence="1">Leaves</tissue>
    </source>
</reference>
<proteinExistence type="predicted"/>
<protein>
    <submittedName>
        <fullName evidence="1">Uncharacterized protein</fullName>
    </submittedName>
</protein>
<reference evidence="1" key="2">
    <citation type="submission" date="2020-06" db="EMBL/GenBank/DDBJ databases">
        <title>Helianthus annuus Genome sequencing and assembly Release 2.</title>
        <authorList>
            <person name="Gouzy J."/>
            <person name="Langlade N."/>
            <person name="Munos S."/>
        </authorList>
    </citation>
    <scope>NUCLEOTIDE SEQUENCE</scope>
    <source>
        <tissue evidence="1">Leaves</tissue>
    </source>
</reference>
<dbReference type="EMBL" id="MNCJ02000320">
    <property type="protein sequence ID" value="KAF5805694.1"/>
    <property type="molecule type" value="Genomic_DNA"/>
</dbReference>
<evidence type="ECO:0000313" key="2">
    <source>
        <dbReference type="Proteomes" id="UP000215914"/>
    </source>
</evidence>
<organism evidence="1 2">
    <name type="scientific">Helianthus annuus</name>
    <name type="common">Common sunflower</name>
    <dbReference type="NCBI Taxonomy" id="4232"/>
    <lineage>
        <taxon>Eukaryota</taxon>
        <taxon>Viridiplantae</taxon>
        <taxon>Streptophyta</taxon>
        <taxon>Embryophyta</taxon>
        <taxon>Tracheophyta</taxon>
        <taxon>Spermatophyta</taxon>
        <taxon>Magnoliopsida</taxon>
        <taxon>eudicotyledons</taxon>
        <taxon>Gunneridae</taxon>
        <taxon>Pentapetalae</taxon>
        <taxon>asterids</taxon>
        <taxon>campanulids</taxon>
        <taxon>Asterales</taxon>
        <taxon>Asteraceae</taxon>
        <taxon>Asteroideae</taxon>
        <taxon>Heliantheae alliance</taxon>
        <taxon>Heliantheae</taxon>
        <taxon>Helianthus</taxon>
    </lineage>
</organism>
<name>A0A9K3IZE6_HELAN</name>
<sequence>MAGFQEREIESKLGKVRRCHGSGLRWRRRNYPVVAGGRSYMVAAEGDDDEHQVVVLLAIWVL</sequence>
<dbReference type="Proteomes" id="UP000215914">
    <property type="component" value="Unassembled WGS sequence"/>
</dbReference>
<keyword evidence="2" id="KW-1185">Reference proteome</keyword>